<sequence length="84" mass="9519">MGILSLISSLFSLYSFLIIAYCLLSWFPGAYQTQLGQLLIKVCQPYLRLFDFIPPIAGISFAPVVALIVLQFVEKGVFMLFYLF</sequence>
<gene>
    <name evidence="2" type="ORF">FEE40_07595</name>
</gene>
<dbReference type="AlphaFoldDB" id="A0A4S2EER2"/>
<name>A0A4S2EER2_9LACO</name>
<dbReference type="RefSeq" id="WP_103050405.1">
    <property type="nucleotide sequence ID" value="NZ_AP025728.1"/>
</dbReference>
<evidence type="ECO:0000313" key="2">
    <source>
        <dbReference type="EMBL" id="QIA90011.1"/>
    </source>
</evidence>
<accession>A0A4S2EER2</accession>
<dbReference type="InterPro" id="IPR003425">
    <property type="entry name" value="CCB3/YggT"/>
</dbReference>
<proteinExistence type="inferred from homology"/>
<dbReference type="EMBL" id="CP040852">
    <property type="protein sequence ID" value="QIA90011.1"/>
    <property type="molecule type" value="Genomic_DNA"/>
</dbReference>
<dbReference type="Pfam" id="PF02325">
    <property type="entry name" value="CCB3_YggT"/>
    <property type="match status" value="1"/>
</dbReference>
<dbReference type="GeneID" id="61226264"/>
<comment type="similarity">
    <text evidence="1">Belongs to the YggT family.</text>
</comment>
<dbReference type="PANTHER" id="PTHR33219">
    <property type="entry name" value="YLMG HOMOLOG PROTEIN 2, CHLOROPLASTIC"/>
    <property type="match status" value="1"/>
</dbReference>
<evidence type="ECO:0000313" key="3">
    <source>
        <dbReference type="Proteomes" id="UP000463931"/>
    </source>
</evidence>
<evidence type="ECO:0000256" key="1">
    <source>
        <dbReference type="ARBA" id="ARBA00010894"/>
    </source>
</evidence>
<dbReference type="PANTHER" id="PTHR33219:SF14">
    <property type="entry name" value="PROTEIN COFACTOR ASSEMBLY OF COMPLEX C SUBUNIT B CCB3, CHLOROPLASTIC-RELATED"/>
    <property type="match status" value="1"/>
</dbReference>
<dbReference type="Proteomes" id="UP000463931">
    <property type="component" value="Chromosome"/>
</dbReference>
<dbReference type="GO" id="GO:0016020">
    <property type="term" value="C:membrane"/>
    <property type="evidence" value="ECO:0007669"/>
    <property type="project" value="InterPro"/>
</dbReference>
<organism evidence="2 3">
    <name type="scientific">Ligilactobacillus murinus</name>
    <dbReference type="NCBI Taxonomy" id="1622"/>
    <lineage>
        <taxon>Bacteria</taxon>
        <taxon>Bacillati</taxon>
        <taxon>Bacillota</taxon>
        <taxon>Bacilli</taxon>
        <taxon>Lactobacillales</taxon>
        <taxon>Lactobacillaceae</taxon>
        <taxon>Ligilactobacillus</taxon>
    </lineage>
</organism>
<reference evidence="2 3" key="1">
    <citation type="journal article" date="2019" name="Nat. Med.">
        <title>Preventing dysbiosis of the neonatal mouse intestinal microbiome protects against late-onset sepsis.</title>
        <authorList>
            <person name="Singer J.R."/>
            <person name="Blosser E.G."/>
            <person name="Zindl C.L."/>
            <person name="Silberger D.J."/>
            <person name="Conlan S."/>
            <person name="Laufer V.A."/>
            <person name="DiToro D."/>
            <person name="Deming C."/>
            <person name="Kumar R."/>
            <person name="Morrow C.D."/>
            <person name="Segre J.A."/>
            <person name="Gray M.J."/>
            <person name="Randolph D.A."/>
            <person name="Weaver C.T."/>
        </authorList>
    </citation>
    <scope>NUCLEOTIDE SEQUENCE [LARGE SCALE GENOMIC DNA]</scope>
    <source>
        <strain evidence="2 3">V10</strain>
    </source>
</reference>
<protein>
    <submittedName>
        <fullName evidence="2">YggT family protein</fullName>
    </submittedName>
</protein>